<organism evidence="2 3">
    <name type="scientific">Neurospora tetraspora</name>
    <dbReference type="NCBI Taxonomy" id="94610"/>
    <lineage>
        <taxon>Eukaryota</taxon>
        <taxon>Fungi</taxon>
        <taxon>Dikarya</taxon>
        <taxon>Ascomycota</taxon>
        <taxon>Pezizomycotina</taxon>
        <taxon>Sordariomycetes</taxon>
        <taxon>Sordariomycetidae</taxon>
        <taxon>Sordariales</taxon>
        <taxon>Sordariaceae</taxon>
        <taxon>Neurospora</taxon>
    </lineage>
</organism>
<keyword evidence="3" id="KW-1185">Reference proteome</keyword>
<sequence>MSAQAQPTGSRPDARLQRRLCNYNETGGTKGVINEPEDESVDTECRTRESRRRKRGKNQKCLSSCRCNPGYNSPCEC</sequence>
<dbReference type="AlphaFoldDB" id="A0AAE0JB41"/>
<reference evidence="2" key="2">
    <citation type="submission" date="2023-06" db="EMBL/GenBank/DDBJ databases">
        <authorList>
            <consortium name="Lawrence Berkeley National Laboratory"/>
            <person name="Haridas S."/>
            <person name="Hensen N."/>
            <person name="Bonometti L."/>
            <person name="Westerberg I."/>
            <person name="Brannstrom I.O."/>
            <person name="Guillou S."/>
            <person name="Cros-Aarteil S."/>
            <person name="Calhoun S."/>
            <person name="Kuo A."/>
            <person name="Mondo S."/>
            <person name="Pangilinan J."/>
            <person name="Riley R."/>
            <person name="Labutti K."/>
            <person name="Andreopoulos B."/>
            <person name="Lipzen A."/>
            <person name="Chen C."/>
            <person name="Yanf M."/>
            <person name="Daum C."/>
            <person name="Ng V."/>
            <person name="Clum A."/>
            <person name="Steindorff A."/>
            <person name="Ohm R."/>
            <person name="Martin F."/>
            <person name="Silar P."/>
            <person name="Natvig D."/>
            <person name="Lalanne C."/>
            <person name="Gautier V."/>
            <person name="Ament-Velasquez S.L."/>
            <person name="Kruys A."/>
            <person name="Hutchinson M.I."/>
            <person name="Powell A.J."/>
            <person name="Barry K."/>
            <person name="Miller A.N."/>
            <person name="Grigoriev I.V."/>
            <person name="Debuchy R."/>
            <person name="Gladieux P."/>
            <person name="Thoren M.H."/>
            <person name="Johannesson H."/>
        </authorList>
    </citation>
    <scope>NUCLEOTIDE SEQUENCE</scope>
    <source>
        <strain evidence="2">CBS 560.94</strain>
    </source>
</reference>
<name>A0AAE0JB41_9PEZI</name>
<gene>
    <name evidence="2" type="ORF">B0H65DRAFT_432082</name>
</gene>
<feature type="region of interest" description="Disordered" evidence="1">
    <location>
        <begin position="25"/>
        <end position="62"/>
    </location>
</feature>
<evidence type="ECO:0000313" key="2">
    <source>
        <dbReference type="EMBL" id="KAK3340782.1"/>
    </source>
</evidence>
<comment type="caution">
    <text evidence="2">The sequence shown here is derived from an EMBL/GenBank/DDBJ whole genome shotgun (WGS) entry which is preliminary data.</text>
</comment>
<dbReference type="GeneID" id="87862131"/>
<evidence type="ECO:0000256" key="1">
    <source>
        <dbReference type="SAM" id="MobiDB-lite"/>
    </source>
</evidence>
<protein>
    <submittedName>
        <fullName evidence="2">Uncharacterized protein</fullName>
    </submittedName>
</protein>
<accession>A0AAE0JB41</accession>
<reference evidence="2" key="1">
    <citation type="journal article" date="2023" name="Mol. Phylogenet. Evol.">
        <title>Genome-scale phylogeny and comparative genomics of the fungal order Sordariales.</title>
        <authorList>
            <person name="Hensen N."/>
            <person name="Bonometti L."/>
            <person name="Westerberg I."/>
            <person name="Brannstrom I.O."/>
            <person name="Guillou S."/>
            <person name="Cros-Aarteil S."/>
            <person name="Calhoun S."/>
            <person name="Haridas S."/>
            <person name="Kuo A."/>
            <person name="Mondo S."/>
            <person name="Pangilinan J."/>
            <person name="Riley R."/>
            <person name="LaButti K."/>
            <person name="Andreopoulos B."/>
            <person name="Lipzen A."/>
            <person name="Chen C."/>
            <person name="Yan M."/>
            <person name="Daum C."/>
            <person name="Ng V."/>
            <person name="Clum A."/>
            <person name="Steindorff A."/>
            <person name="Ohm R.A."/>
            <person name="Martin F."/>
            <person name="Silar P."/>
            <person name="Natvig D.O."/>
            <person name="Lalanne C."/>
            <person name="Gautier V."/>
            <person name="Ament-Velasquez S.L."/>
            <person name="Kruys A."/>
            <person name="Hutchinson M.I."/>
            <person name="Powell A.J."/>
            <person name="Barry K."/>
            <person name="Miller A.N."/>
            <person name="Grigoriev I.V."/>
            <person name="Debuchy R."/>
            <person name="Gladieux P."/>
            <person name="Hiltunen Thoren M."/>
            <person name="Johannesson H."/>
        </authorList>
    </citation>
    <scope>NUCLEOTIDE SEQUENCE</scope>
    <source>
        <strain evidence="2">CBS 560.94</strain>
    </source>
</reference>
<feature type="compositionally biased region" description="Basic residues" evidence="1">
    <location>
        <begin position="49"/>
        <end position="58"/>
    </location>
</feature>
<dbReference type="RefSeq" id="XP_062679724.1">
    <property type="nucleotide sequence ID" value="XM_062824977.1"/>
</dbReference>
<evidence type="ECO:0000313" key="3">
    <source>
        <dbReference type="Proteomes" id="UP001278500"/>
    </source>
</evidence>
<proteinExistence type="predicted"/>
<dbReference type="Proteomes" id="UP001278500">
    <property type="component" value="Unassembled WGS sequence"/>
</dbReference>
<dbReference type="EMBL" id="JAUEPP010000006">
    <property type="protein sequence ID" value="KAK3340782.1"/>
    <property type="molecule type" value="Genomic_DNA"/>
</dbReference>